<dbReference type="Pfam" id="PF01208">
    <property type="entry name" value="URO-D"/>
    <property type="match status" value="1"/>
</dbReference>
<comment type="function">
    <text evidence="1">Catalyzes the decarboxylation of four acetate groups of uroporphyrinogen-III to yield coproporphyrinogen-III.</text>
</comment>
<comment type="catalytic activity">
    <reaction evidence="12">
        <text>uroporphyrinogen III + 4 H(+) = coproporphyrinogen III + 4 CO2</text>
        <dbReference type="Rhea" id="RHEA:19865"/>
        <dbReference type="ChEBI" id="CHEBI:15378"/>
        <dbReference type="ChEBI" id="CHEBI:16526"/>
        <dbReference type="ChEBI" id="CHEBI:57308"/>
        <dbReference type="ChEBI" id="CHEBI:57309"/>
        <dbReference type="EC" id="4.1.1.37"/>
    </reaction>
</comment>
<evidence type="ECO:0000313" key="15">
    <source>
        <dbReference type="EMBL" id="TGZ84367.1"/>
    </source>
</evidence>
<dbReference type="InParanoid" id="A0A4S2N5A4"/>
<dbReference type="InterPro" id="IPR006361">
    <property type="entry name" value="Uroporphyrinogen_deCO2ase_HemE"/>
</dbReference>
<dbReference type="GO" id="GO:0005829">
    <property type="term" value="C:cytosol"/>
    <property type="evidence" value="ECO:0007669"/>
    <property type="project" value="TreeGrafter"/>
</dbReference>
<keyword evidence="16" id="KW-1185">Reference proteome</keyword>
<evidence type="ECO:0000313" key="16">
    <source>
        <dbReference type="Proteomes" id="UP000298138"/>
    </source>
</evidence>
<comment type="pathway">
    <text evidence="3 12">Porphyrin-containing compound metabolism; protoporphyrin-IX biosynthesis; coproporphyrinogen-III from 5-aminolevulinate: step 4/4.</text>
</comment>
<keyword evidence="10 12" id="KW-0456">Lyase</keyword>
<dbReference type="EC" id="4.1.1.37" evidence="6 12"/>
<dbReference type="HAMAP" id="MF_00218">
    <property type="entry name" value="URO_D"/>
    <property type="match status" value="1"/>
</dbReference>
<evidence type="ECO:0000256" key="10">
    <source>
        <dbReference type="ARBA" id="ARBA00023239"/>
    </source>
</evidence>
<keyword evidence="8" id="KW-0963">Cytoplasm</keyword>
<dbReference type="EMBL" id="ML220113">
    <property type="protein sequence ID" value="TGZ84367.1"/>
    <property type="molecule type" value="Genomic_DNA"/>
</dbReference>
<feature type="domain" description="Uroporphyrinogen decarboxylase (URO-D)" evidence="14">
    <location>
        <begin position="24"/>
        <end position="33"/>
    </location>
</feature>
<comment type="similarity">
    <text evidence="4 13">Belongs to the uroporphyrinogen decarboxylase family.</text>
</comment>
<dbReference type="PANTHER" id="PTHR21091:SF169">
    <property type="entry name" value="UROPORPHYRINOGEN DECARBOXYLASE"/>
    <property type="match status" value="1"/>
</dbReference>
<keyword evidence="9 12" id="KW-0210">Decarboxylase</keyword>
<evidence type="ECO:0000256" key="2">
    <source>
        <dbReference type="ARBA" id="ARBA00004496"/>
    </source>
</evidence>
<keyword evidence="11 12" id="KW-0627">Porphyrin biosynthesis</keyword>
<evidence type="ECO:0000256" key="5">
    <source>
        <dbReference type="ARBA" id="ARBA00011738"/>
    </source>
</evidence>
<dbReference type="UniPathway" id="UPA00251">
    <property type="reaction ID" value="UER00321"/>
</dbReference>
<comment type="subunit">
    <text evidence="5">Homodimer.</text>
</comment>
<reference evidence="15 16" key="1">
    <citation type="submission" date="2019-04" db="EMBL/GenBank/DDBJ databases">
        <title>Comparative genomics and transcriptomics to analyze fruiting body development in filamentous ascomycetes.</title>
        <authorList>
            <consortium name="DOE Joint Genome Institute"/>
            <person name="Lutkenhaus R."/>
            <person name="Traeger S."/>
            <person name="Breuer J."/>
            <person name="Kuo A."/>
            <person name="Lipzen A."/>
            <person name="Pangilinan J."/>
            <person name="Dilworth D."/>
            <person name="Sandor L."/>
            <person name="Poggeler S."/>
            <person name="Barry K."/>
            <person name="Grigoriev I.V."/>
            <person name="Nowrousian M."/>
        </authorList>
    </citation>
    <scope>NUCLEOTIDE SEQUENCE [LARGE SCALE GENOMIC DNA]</scope>
    <source>
        <strain evidence="15 16">CBS 389.68</strain>
    </source>
</reference>
<dbReference type="FunFam" id="3.20.20.210:FF:000001">
    <property type="entry name" value="Uroporphyrinogen decarboxylase"/>
    <property type="match status" value="1"/>
</dbReference>
<proteinExistence type="inferred from homology"/>
<accession>A0A4S2N5A4</accession>
<dbReference type="InterPro" id="IPR038071">
    <property type="entry name" value="UROD/MetE-like_sf"/>
</dbReference>
<evidence type="ECO:0000259" key="14">
    <source>
        <dbReference type="PROSITE" id="PS00906"/>
    </source>
</evidence>
<evidence type="ECO:0000256" key="13">
    <source>
        <dbReference type="RuleBase" id="RU004169"/>
    </source>
</evidence>
<dbReference type="Gene3D" id="3.20.20.210">
    <property type="match status" value="1"/>
</dbReference>
<evidence type="ECO:0000256" key="7">
    <source>
        <dbReference type="ARBA" id="ARBA00014308"/>
    </source>
</evidence>
<dbReference type="GO" id="GO:0006782">
    <property type="term" value="P:protoporphyrinogen IX biosynthetic process"/>
    <property type="evidence" value="ECO:0007669"/>
    <property type="project" value="UniProtKB-UniPathway"/>
</dbReference>
<evidence type="ECO:0000256" key="4">
    <source>
        <dbReference type="ARBA" id="ARBA00009935"/>
    </source>
</evidence>
<evidence type="ECO:0000256" key="9">
    <source>
        <dbReference type="ARBA" id="ARBA00022793"/>
    </source>
</evidence>
<dbReference type="SUPFAM" id="SSF51726">
    <property type="entry name" value="UROD/MetE-like"/>
    <property type="match status" value="1"/>
</dbReference>
<evidence type="ECO:0000256" key="6">
    <source>
        <dbReference type="ARBA" id="ARBA00012288"/>
    </source>
</evidence>
<dbReference type="CDD" id="cd00717">
    <property type="entry name" value="URO-D"/>
    <property type="match status" value="1"/>
</dbReference>
<evidence type="ECO:0000256" key="3">
    <source>
        <dbReference type="ARBA" id="ARBA00004804"/>
    </source>
</evidence>
<dbReference type="Proteomes" id="UP000298138">
    <property type="component" value="Unassembled WGS sequence"/>
</dbReference>
<comment type="subcellular location">
    <subcellularLocation>
        <location evidence="2">Cytoplasm</location>
    </subcellularLocation>
</comment>
<dbReference type="PANTHER" id="PTHR21091">
    <property type="entry name" value="METHYLTETRAHYDROFOLATE:HOMOCYSTEINE METHYLTRANSFERASE RELATED"/>
    <property type="match status" value="1"/>
</dbReference>
<dbReference type="PROSITE" id="PS00906">
    <property type="entry name" value="UROD_1"/>
    <property type="match status" value="1"/>
</dbReference>
<dbReference type="NCBIfam" id="TIGR01464">
    <property type="entry name" value="hemE"/>
    <property type="match status" value="1"/>
</dbReference>
<gene>
    <name evidence="15" type="ORF">EX30DRAFT_338901</name>
</gene>
<dbReference type="GO" id="GO:0004853">
    <property type="term" value="F:uroporphyrinogen decarboxylase activity"/>
    <property type="evidence" value="ECO:0007669"/>
    <property type="project" value="UniProtKB-EC"/>
</dbReference>
<name>A0A4S2N5A4_9PEZI</name>
<evidence type="ECO:0000256" key="8">
    <source>
        <dbReference type="ARBA" id="ARBA00022490"/>
    </source>
</evidence>
<evidence type="ECO:0000256" key="1">
    <source>
        <dbReference type="ARBA" id="ARBA00002448"/>
    </source>
</evidence>
<sequence>MAAENLKNDRILRAARGEKVDRPPMWVMRQAGRYLPEYNATKGNNDFFAVCRSPELASEITLQPIERYLPHIDAAIIFSDILVVPQAMGMTVEMIEKRGPVFPSPLRQPEEIATKLKEKVDVAGDLKYVFDAIRETKKKLDGRVPLYGFVGAPWTLLSYMVEGGGSKMFCEIKRWVFKHPEESKHVLQRITDVVIEFLARQVEAGANIVQVFDSWAGELSPADFRVFSLPYLRQISARLPQRLAELNVAPVPMTVFAKGAWFALDELCDSGYQVVGLDWTYDPAEAVKVARGRVTLQGNMDPGALYGGKEAITREVEKLVRGFKGAKGRWICNLGHGITPGVNPEDLGHFFKEVERVATEVYKEF</sequence>
<dbReference type="STRING" id="341454.A0A4S2N5A4"/>
<dbReference type="OrthoDB" id="339900at2759"/>
<dbReference type="AlphaFoldDB" id="A0A4S2N5A4"/>
<organism evidence="15 16">
    <name type="scientific">Ascodesmis nigricans</name>
    <dbReference type="NCBI Taxonomy" id="341454"/>
    <lineage>
        <taxon>Eukaryota</taxon>
        <taxon>Fungi</taxon>
        <taxon>Dikarya</taxon>
        <taxon>Ascomycota</taxon>
        <taxon>Pezizomycotina</taxon>
        <taxon>Pezizomycetes</taxon>
        <taxon>Pezizales</taxon>
        <taxon>Ascodesmidaceae</taxon>
        <taxon>Ascodesmis</taxon>
    </lineage>
</organism>
<evidence type="ECO:0000256" key="12">
    <source>
        <dbReference type="RuleBase" id="RU000554"/>
    </source>
</evidence>
<dbReference type="InterPro" id="IPR000257">
    <property type="entry name" value="Uroporphyrinogen_deCOase"/>
</dbReference>
<protein>
    <recommendedName>
        <fullName evidence="7 12">Uroporphyrinogen decarboxylase</fullName>
        <ecNumber evidence="6 12">4.1.1.37</ecNumber>
    </recommendedName>
</protein>
<dbReference type="FunCoup" id="A0A4S2N5A4">
    <property type="interactions" value="886"/>
</dbReference>
<evidence type="ECO:0000256" key="11">
    <source>
        <dbReference type="ARBA" id="ARBA00023244"/>
    </source>
</evidence>